<proteinExistence type="predicted"/>
<dbReference type="EMBL" id="BGZK01000230">
    <property type="protein sequence ID" value="GBP30222.1"/>
    <property type="molecule type" value="Genomic_DNA"/>
</dbReference>
<dbReference type="Proteomes" id="UP000299102">
    <property type="component" value="Unassembled WGS sequence"/>
</dbReference>
<sequence length="115" mass="12705">MSGTTGIRELVHLVYWVFSNSVINKANLRSDSTVRIGKASFLNIHGRTIPIFGGAARGTGAPPGSVPKFGRPERRSEPLKGKRACKPPEKELPPPSIDICNIRRIISVLRVFWKE</sequence>
<feature type="region of interest" description="Disordered" evidence="1">
    <location>
        <begin position="55"/>
        <end position="90"/>
    </location>
</feature>
<evidence type="ECO:0000256" key="1">
    <source>
        <dbReference type="SAM" id="MobiDB-lite"/>
    </source>
</evidence>
<reference evidence="2 3" key="1">
    <citation type="journal article" date="2019" name="Commun. Biol.">
        <title>The bagworm genome reveals a unique fibroin gene that provides high tensile strength.</title>
        <authorList>
            <person name="Kono N."/>
            <person name="Nakamura H."/>
            <person name="Ohtoshi R."/>
            <person name="Tomita M."/>
            <person name="Numata K."/>
            <person name="Arakawa K."/>
        </authorList>
    </citation>
    <scope>NUCLEOTIDE SEQUENCE [LARGE SCALE GENOMIC DNA]</scope>
</reference>
<organism evidence="2 3">
    <name type="scientific">Eumeta variegata</name>
    <name type="common">Bagworm moth</name>
    <name type="synonym">Eumeta japonica</name>
    <dbReference type="NCBI Taxonomy" id="151549"/>
    <lineage>
        <taxon>Eukaryota</taxon>
        <taxon>Metazoa</taxon>
        <taxon>Ecdysozoa</taxon>
        <taxon>Arthropoda</taxon>
        <taxon>Hexapoda</taxon>
        <taxon>Insecta</taxon>
        <taxon>Pterygota</taxon>
        <taxon>Neoptera</taxon>
        <taxon>Endopterygota</taxon>
        <taxon>Lepidoptera</taxon>
        <taxon>Glossata</taxon>
        <taxon>Ditrysia</taxon>
        <taxon>Tineoidea</taxon>
        <taxon>Psychidae</taxon>
        <taxon>Oiketicinae</taxon>
        <taxon>Eumeta</taxon>
    </lineage>
</organism>
<evidence type="ECO:0000313" key="2">
    <source>
        <dbReference type="EMBL" id="GBP30222.1"/>
    </source>
</evidence>
<keyword evidence="3" id="KW-1185">Reference proteome</keyword>
<feature type="compositionally biased region" description="Basic and acidic residues" evidence="1">
    <location>
        <begin position="70"/>
        <end position="90"/>
    </location>
</feature>
<gene>
    <name evidence="2" type="ORF">EVAR_94530_1</name>
</gene>
<comment type="caution">
    <text evidence="2">The sequence shown here is derived from an EMBL/GenBank/DDBJ whole genome shotgun (WGS) entry which is preliminary data.</text>
</comment>
<dbReference type="AlphaFoldDB" id="A0A4C1UW56"/>
<accession>A0A4C1UW56</accession>
<protein>
    <submittedName>
        <fullName evidence="2">Uncharacterized protein</fullName>
    </submittedName>
</protein>
<evidence type="ECO:0000313" key="3">
    <source>
        <dbReference type="Proteomes" id="UP000299102"/>
    </source>
</evidence>
<name>A0A4C1UW56_EUMVA</name>